<comment type="similarity">
    <text evidence="4">Belongs to the MsrA Met sulfoxide reductase family.</text>
</comment>
<evidence type="ECO:0000256" key="3">
    <source>
        <dbReference type="ARBA" id="ARBA00048782"/>
    </source>
</evidence>
<feature type="domain" description="Peptide methionine sulphoxide reductase MsrA" evidence="5">
    <location>
        <begin position="22"/>
        <end position="174"/>
    </location>
</feature>
<sequence length="199" mass="21949">MNPEPDADDRSAVAGRPAPAVATLGGGCFWCLEAVFLDVEGVLSVESGYCNGHAIDPSYEQVCSGTTGHAEVVRVAFDPARIAFRELLEIFFTIHDPTTLDRQGNDVGPQYRSGIYTHDDEQAGVARAVIKEIEASGVLRGAKVVTEVERERNYWRAEDYHQNYFAQHPGQGYCAFVVAPKLEKFRRTFAARRRQPSGA</sequence>
<keyword evidence="1 4" id="KW-0560">Oxidoreductase</keyword>
<dbReference type="EMBL" id="SHKP01000004">
    <property type="protein sequence ID" value="RZU02539.1"/>
    <property type="molecule type" value="Genomic_DNA"/>
</dbReference>
<dbReference type="PANTHER" id="PTHR43774:SF1">
    <property type="entry name" value="PEPTIDE METHIONINE SULFOXIDE REDUCTASE MSRA 2"/>
    <property type="match status" value="1"/>
</dbReference>
<protein>
    <recommendedName>
        <fullName evidence="4">Peptide methionine sulfoxide reductase MsrA</fullName>
        <shortName evidence="4">Protein-methionine-S-oxide reductase</shortName>
        <ecNumber evidence="4">1.8.4.11</ecNumber>
    </recommendedName>
    <alternativeName>
        <fullName evidence="4">Peptide-methionine (S)-S-oxide reductase</fullName>
        <shortName evidence="4">Peptide Met(O) reductase</shortName>
    </alternativeName>
</protein>
<comment type="catalytic activity">
    <reaction evidence="2 4">
        <text>L-methionyl-[protein] + [thioredoxin]-disulfide + H2O = L-methionyl-(S)-S-oxide-[protein] + [thioredoxin]-dithiol</text>
        <dbReference type="Rhea" id="RHEA:14217"/>
        <dbReference type="Rhea" id="RHEA-COMP:10698"/>
        <dbReference type="Rhea" id="RHEA-COMP:10700"/>
        <dbReference type="Rhea" id="RHEA-COMP:12313"/>
        <dbReference type="Rhea" id="RHEA-COMP:12315"/>
        <dbReference type="ChEBI" id="CHEBI:15377"/>
        <dbReference type="ChEBI" id="CHEBI:16044"/>
        <dbReference type="ChEBI" id="CHEBI:29950"/>
        <dbReference type="ChEBI" id="CHEBI:44120"/>
        <dbReference type="ChEBI" id="CHEBI:50058"/>
        <dbReference type="EC" id="1.8.4.11"/>
    </reaction>
</comment>
<comment type="catalytic activity">
    <reaction evidence="3 4">
        <text>[thioredoxin]-disulfide + L-methionine + H2O = L-methionine (S)-S-oxide + [thioredoxin]-dithiol</text>
        <dbReference type="Rhea" id="RHEA:19993"/>
        <dbReference type="Rhea" id="RHEA-COMP:10698"/>
        <dbReference type="Rhea" id="RHEA-COMP:10700"/>
        <dbReference type="ChEBI" id="CHEBI:15377"/>
        <dbReference type="ChEBI" id="CHEBI:29950"/>
        <dbReference type="ChEBI" id="CHEBI:50058"/>
        <dbReference type="ChEBI" id="CHEBI:57844"/>
        <dbReference type="ChEBI" id="CHEBI:58772"/>
        <dbReference type="EC" id="1.8.4.11"/>
    </reaction>
</comment>
<dbReference type="InterPro" id="IPR002569">
    <property type="entry name" value="Met_Sox_Rdtase_MsrA_dom"/>
</dbReference>
<evidence type="ECO:0000256" key="4">
    <source>
        <dbReference type="HAMAP-Rule" id="MF_01401"/>
    </source>
</evidence>
<dbReference type="Gene3D" id="3.30.1060.10">
    <property type="entry name" value="Peptide methionine sulphoxide reductase MsrA"/>
    <property type="match status" value="1"/>
</dbReference>
<dbReference type="Proteomes" id="UP000293671">
    <property type="component" value="Unassembled WGS sequence"/>
</dbReference>
<name>A0A4Q7W1W5_9BURK</name>
<dbReference type="HAMAP" id="MF_01401">
    <property type="entry name" value="MsrA"/>
    <property type="match status" value="1"/>
</dbReference>
<evidence type="ECO:0000259" key="5">
    <source>
        <dbReference type="Pfam" id="PF01625"/>
    </source>
</evidence>
<comment type="caution">
    <text evidence="6">The sequence shown here is derived from an EMBL/GenBank/DDBJ whole genome shotgun (WGS) entry which is preliminary data.</text>
</comment>
<dbReference type="NCBIfam" id="TIGR00401">
    <property type="entry name" value="msrA"/>
    <property type="match status" value="1"/>
</dbReference>
<dbReference type="PANTHER" id="PTHR43774">
    <property type="entry name" value="PEPTIDE METHIONINE SULFOXIDE REDUCTASE"/>
    <property type="match status" value="1"/>
</dbReference>
<dbReference type="SUPFAM" id="SSF55068">
    <property type="entry name" value="Peptide methionine sulfoxide reductase"/>
    <property type="match status" value="1"/>
</dbReference>
<evidence type="ECO:0000313" key="6">
    <source>
        <dbReference type="EMBL" id="RZU02539.1"/>
    </source>
</evidence>
<organism evidence="6 7">
    <name type="scientific">Rivibacter subsaxonicus</name>
    <dbReference type="NCBI Taxonomy" id="457575"/>
    <lineage>
        <taxon>Bacteria</taxon>
        <taxon>Pseudomonadati</taxon>
        <taxon>Pseudomonadota</taxon>
        <taxon>Betaproteobacteria</taxon>
        <taxon>Burkholderiales</taxon>
        <taxon>Rivibacter</taxon>
    </lineage>
</organism>
<keyword evidence="7" id="KW-1185">Reference proteome</keyword>
<proteinExistence type="inferred from homology"/>
<evidence type="ECO:0000256" key="2">
    <source>
        <dbReference type="ARBA" id="ARBA00047806"/>
    </source>
</evidence>
<dbReference type="AlphaFoldDB" id="A0A4Q7W1W5"/>
<evidence type="ECO:0000313" key="7">
    <source>
        <dbReference type="Proteomes" id="UP000293671"/>
    </source>
</evidence>
<dbReference type="InterPro" id="IPR036509">
    <property type="entry name" value="Met_Sox_Rdtase_MsrA_sf"/>
</dbReference>
<dbReference type="GO" id="GO:0008113">
    <property type="term" value="F:peptide-methionine (S)-S-oxide reductase activity"/>
    <property type="evidence" value="ECO:0007669"/>
    <property type="project" value="UniProtKB-UniRule"/>
</dbReference>
<reference evidence="6 7" key="1">
    <citation type="submission" date="2019-02" db="EMBL/GenBank/DDBJ databases">
        <title>Genomic Encyclopedia of Type Strains, Phase IV (KMG-IV): sequencing the most valuable type-strain genomes for metagenomic binning, comparative biology and taxonomic classification.</title>
        <authorList>
            <person name="Goeker M."/>
        </authorList>
    </citation>
    <scope>NUCLEOTIDE SEQUENCE [LARGE SCALE GENOMIC DNA]</scope>
    <source>
        <strain evidence="6 7">DSM 19570</strain>
    </source>
</reference>
<gene>
    <name evidence="4" type="primary">msrA</name>
    <name evidence="6" type="ORF">EV670_0567</name>
</gene>
<accession>A0A4Q7W1W5</accession>
<dbReference type="OrthoDB" id="4174719at2"/>
<dbReference type="RefSeq" id="WP_130430290.1">
    <property type="nucleotide sequence ID" value="NZ_SHKP01000004.1"/>
</dbReference>
<evidence type="ECO:0000256" key="1">
    <source>
        <dbReference type="ARBA" id="ARBA00023002"/>
    </source>
</evidence>
<dbReference type="Pfam" id="PF01625">
    <property type="entry name" value="PMSR"/>
    <property type="match status" value="1"/>
</dbReference>
<dbReference type="GO" id="GO:0033744">
    <property type="term" value="F:L-methionine:thioredoxin-disulfide S-oxidoreductase activity"/>
    <property type="evidence" value="ECO:0007669"/>
    <property type="project" value="RHEA"/>
</dbReference>
<feature type="active site" evidence="4">
    <location>
        <position position="28"/>
    </location>
</feature>
<dbReference type="EC" id="1.8.4.11" evidence="4"/>
<comment type="function">
    <text evidence="4">Has an important function as a repair enzyme for proteins that have been inactivated by oxidation. Catalyzes the reversible oxidation-reduction of methionine sulfoxide in proteins to methionine.</text>
</comment>